<accession>A0A183J4Q1</accession>
<reference evidence="2 3" key="2">
    <citation type="submission" date="2018-11" db="EMBL/GenBank/DDBJ databases">
        <authorList>
            <consortium name="Pathogen Informatics"/>
        </authorList>
    </citation>
    <scope>NUCLEOTIDE SEQUENCE [LARGE SCALE GENOMIC DNA]</scope>
</reference>
<reference evidence="4" key="1">
    <citation type="submission" date="2016-06" db="UniProtKB">
        <authorList>
            <consortium name="WormBaseParasite"/>
        </authorList>
    </citation>
    <scope>IDENTIFICATION</scope>
</reference>
<dbReference type="Pfam" id="PF08241">
    <property type="entry name" value="Methyltransf_11"/>
    <property type="match status" value="1"/>
</dbReference>
<dbReference type="InterPro" id="IPR039769">
    <property type="entry name" value="Bud23-like"/>
</dbReference>
<dbReference type="GO" id="GO:0016435">
    <property type="term" value="F:rRNA (guanine) methyltransferase activity"/>
    <property type="evidence" value="ECO:0007669"/>
    <property type="project" value="InterPro"/>
</dbReference>
<evidence type="ECO:0000259" key="1">
    <source>
        <dbReference type="Pfam" id="PF08241"/>
    </source>
</evidence>
<dbReference type="EMBL" id="UZAM01014660">
    <property type="protein sequence ID" value="VDP35075.1"/>
    <property type="molecule type" value="Genomic_DNA"/>
</dbReference>
<organism evidence="4">
    <name type="scientific">Soboliphyme baturini</name>
    <dbReference type="NCBI Taxonomy" id="241478"/>
    <lineage>
        <taxon>Eukaryota</taxon>
        <taxon>Metazoa</taxon>
        <taxon>Ecdysozoa</taxon>
        <taxon>Nematoda</taxon>
        <taxon>Enoplea</taxon>
        <taxon>Dorylaimia</taxon>
        <taxon>Dioctophymatida</taxon>
        <taxon>Dioctophymatoidea</taxon>
        <taxon>Soboliphymatidae</taxon>
        <taxon>Soboliphyme</taxon>
    </lineage>
</organism>
<dbReference type="WBParaSite" id="SBAD_0001122501-mRNA-1">
    <property type="protein sequence ID" value="SBAD_0001122501-mRNA-1"/>
    <property type="gene ID" value="SBAD_0001122501"/>
</dbReference>
<proteinExistence type="predicted"/>
<keyword evidence="3" id="KW-1185">Reference proteome</keyword>
<dbReference type="Proteomes" id="UP000270296">
    <property type="component" value="Unassembled WGS sequence"/>
</dbReference>
<dbReference type="InterPro" id="IPR013216">
    <property type="entry name" value="Methyltransf_11"/>
</dbReference>
<gene>
    <name evidence="2" type="ORF">SBAD_LOCUS10849</name>
</gene>
<dbReference type="InterPro" id="IPR029063">
    <property type="entry name" value="SAM-dependent_MTases_sf"/>
</dbReference>
<dbReference type="OrthoDB" id="2877at2759"/>
<dbReference type="PANTHER" id="PTHR12734:SF0">
    <property type="entry name" value="18S RRNA (GUANINE-N(7))-METHYLTRANSFERASE-RELATED"/>
    <property type="match status" value="1"/>
</dbReference>
<feature type="domain" description="Methyltransferase type 11" evidence="1">
    <location>
        <begin position="20"/>
        <end position="79"/>
    </location>
</feature>
<dbReference type="GO" id="GO:0070476">
    <property type="term" value="P:rRNA (guanine-N7)-methylation"/>
    <property type="evidence" value="ECO:0007669"/>
    <property type="project" value="InterPro"/>
</dbReference>
<name>A0A183J4Q1_9BILA</name>
<dbReference type="SUPFAM" id="SSF53335">
    <property type="entry name" value="S-adenosyl-L-methionine-dependent methyltransferases"/>
    <property type="match status" value="1"/>
</dbReference>
<sequence length="81" mass="8728">MTERAVELLAIEEEEPHYLLDIGCGSGLSGEVLSDMGHYWTGVDVSNCMLNIALEREVEGDLILCDIGNGLPFRAGVFDGA</sequence>
<protein>
    <submittedName>
        <fullName evidence="4">Methyltransf_25 domain-containing protein</fullName>
    </submittedName>
</protein>
<evidence type="ECO:0000313" key="2">
    <source>
        <dbReference type="EMBL" id="VDP35075.1"/>
    </source>
</evidence>
<evidence type="ECO:0000313" key="3">
    <source>
        <dbReference type="Proteomes" id="UP000270296"/>
    </source>
</evidence>
<dbReference type="PANTHER" id="PTHR12734">
    <property type="entry name" value="METHYLTRANSFERASE-RELATED"/>
    <property type="match status" value="1"/>
</dbReference>
<dbReference type="Gene3D" id="3.40.50.150">
    <property type="entry name" value="Vaccinia Virus protein VP39"/>
    <property type="match status" value="1"/>
</dbReference>
<dbReference type="AlphaFoldDB" id="A0A183J4Q1"/>
<evidence type="ECO:0000313" key="4">
    <source>
        <dbReference type="WBParaSite" id="SBAD_0001122501-mRNA-1"/>
    </source>
</evidence>
<dbReference type="GO" id="GO:0005730">
    <property type="term" value="C:nucleolus"/>
    <property type="evidence" value="ECO:0007669"/>
    <property type="project" value="TreeGrafter"/>
</dbReference>